<dbReference type="STRING" id="1308866.J416_02199"/>
<protein>
    <recommendedName>
        <fullName evidence="3">histidine kinase</fullName>
        <ecNumber evidence="3">2.7.13.3</ecNumber>
    </recommendedName>
</protein>
<evidence type="ECO:0000256" key="1">
    <source>
        <dbReference type="ARBA" id="ARBA00000085"/>
    </source>
</evidence>
<evidence type="ECO:0000256" key="10">
    <source>
        <dbReference type="ARBA" id="ARBA00022840"/>
    </source>
</evidence>
<dbReference type="SUPFAM" id="SSF55874">
    <property type="entry name" value="ATPase domain of HSP90 chaperone/DNA topoisomerase II/histidine kinase"/>
    <property type="match status" value="1"/>
</dbReference>
<evidence type="ECO:0000256" key="12">
    <source>
        <dbReference type="ARBA" id="ARBA00023012"/>
    </source>
</evidence>
<evidence type="ECO:0000259" key="15">
    <source>
        <dbReference type="PROSITE" id="PS50109"/>
    </source>
</evidence>
<dbReference type="AlphaFoldDB" id="N4WPH9"/>
<keyword evidence="11 14" id="KW-1133">Transmembrane helix</keyword>
<dbReference type="PROSITE" id="PS50109">
    <property type="entry name" value="HIS_KIN"/>
    <property type="match status" value="1"/>
</dbReference>
<dbReference type="PROSITE" id="PS50885">
    <property type="entry name" value="HAMP"/>
    <property type="match status" value="1"/>
</dbReference>
<dbReference type="GO" id="GO:0005524">
    <property type="term" value="F:ATP binding"/>
    <property type="evidence" value="ECO:0007669"/>
    <property type="project" value="UniProtKB-KW"/>
</dbReference>
<evidence type="ECO:0000256" key="5">
    <source>
        <dbReference type="ARBA" id="ARBA00022553"/>
    </source>
</evidence>
<evidence type="ECO:0000256" key="6">
    <source>
        <dbReference type="ARBA" id="ARBA00022679"/>
    </source>
</evidence>
<organism evidence="17 18">
    <name type="scientific">Gracilibacillus halophilus YIM-C55.5</name>
    <dbReference type="NCBI Taxonomy" id="1308866"/>
    <lineage>
        <taxon>Bacteria</taxon>
        <taxon>Bacillati</taxon>
        <taxon>Bacillota</taxon>
        <taxon>Bacilli</taxon>
        <taxon>Bacillales</taxon>
        <taxon>Bacillaceae</taxon>
        <taxon>Gracilibacillus</taxon>
    </lineage>
</organism>
<feature type="transmembrane region" description="Helical" evidence="14">
    <location>
        <begin position="20"/>
        <end position="38"/>
    </location>
</feature>
<keyword evidence="9 17" id="KW-0418">Kinase</keyword>
<evidence type="ECO:0000256" key="9">
    <source>
        <dbReference type="ARBA" id="ARBA00022777"/>
    </source>
</evidence>
<dbReference type="RefSeq" id="WP_003463755.1">
    <property type="nucleotide sequence ID" value="NZ_APML01000007.1"/>
</dbReference>
<keyword evidence="8" id="KW-0547">Nucleotide-binding</keyword>
<evidence type="ECO:0000256" key="3">
    <source>
        <dbReference type="ARBA" id="ARBA00012438"/>
    </source>
</evidence>
<dbReference type="Pfam" id="PF02743">
    <property type="entry name" value="dCache_1"/>
    <property type="match status" value="1"/>
</dbReference>
<dbReference type="Proteomes" id="UP000012283">
    <property type="component" value="Unassembled WGS sequence"/>
</dbReference>
<sequence length="608" mass="70578">MKRWTQINNLPIRYKLISHFLMISILPIICLGFLFHWTTERVLEQQANDHTMQLISKVNETFSFYMNNLQSITYLVAGDEKVDQFFAAETKEDQTFEIQRYLRHFTTLSPEVAGIMVVNHKGEYISNELYAPSVMDLTEASWYEKAIESRGIFQIIGRPEGRRLTSIVNYQNDEVVSVVRAVTDPFTNEVKGVILIDLKLRVIAEAVQDVRLGKTGYLMVIDEKGQNIYQPSDPIVEHIPMEWVNEQPSGEFSKTMNGKRIQYIYQQSSFANWTTIGVFPQEETLLEMSEIRFYLIIFIFIIMLFGFSASYFLSHSISKPITQLMNLMQRAEAGDFKVRYQERRDDEVGLLGRSFNKMIQQLNGLMRLTKKQERQKRDAEFRSLQANINPHFLYNTLDTIQWMARKRDATDVAEIVGSLAKLFRIGLSKGKDMITVEQEIEHISSYLRIQQTRYRHKLDYQMNVEEEVQSSKMLKFILQPIVENSIYHGIKERRGLGMIEIQAERKQGMLHFIIRDDGVGMNQDQLKEMQLALKEAVNRTENPENTRDKKGYGLLNVQARIELTFGDSYGMNVNSEEGKGTTVELWLPLLPNDTDKGDESDGVERLDR</sequence>
<feature type="domain" description="Histidine kinase" evidence="15">
    <location>
        <begin position="312"/>
        <end position="591"/>
    </location>
</feature>
<dbReference type="CDD" id="cd06225">
    <property type="entry name" value="HAMP"/>
    <property type="match status" value="1"/>
</dbReference>
<comment type="catalytic activity">
    <reaction evidence="1">
        <text>ATP + protein L-histidine = ADP + protein N-phospho-L-histidine.</text>
        <dbReference type="EC" id="2.7.13.3"/>
    </reaction>
</comment>
<dbReference type="InterPro" id="IPR036890">
    <property type="entry name" value="HATPase_C_sf"/>
</dbReference>
<keyword evidence="13 14" id="KW-0472">Membrane</keyword>
<dbReference type="InterPro" id="IPR033479">
    <property type="entry name" value="dCache_1"/>
</dbReference>
<dbReference type="OrthoDB" id="9776552at2"/>
<dbReference type="Pfam" id="PF06580">
    <property type="entry name" value="His_kinase"/>
    <property type="match status" value="1"/>
</dbReference>
<dbReference type="GO" id="GO:0005886">
    <property type="term" value="C:plasma membrane"/>
    <property type="evidence" value="ECO:0007669"/>
    <property type="project" value="UniProtKB-SubCell"/>
</dbReference>
<dbReference type="InterPro" id="IPR050640">
    <property type="entry name" value="Bact_2-comp_sensor_kinase"/>
</dbReference>
<dbReference type="InterPro" id="IPR003660">
    <property type="entry name" value="HAMP_dom"/>
</dbReference>
<dbReference type="eggNOG" id="COG2972">
    <property type="taxonomic scope" value="Bacteria"/>
</dbReference>
<evidence type="ECO:0000256" key="4">
    <source>
        <dbReference type="ARBA" id="ARBA00022475"/>
    </source>
</evidence>
<evidence type="ECO:0000256" key="7">
    <source>
        <dbReference type="ARBA" id="ARBA00022692"/>
    </source>
</evidence>
<keyword evidence="12" id="KW-0902">Two-component regulatory system</keyword>
<feature type="transmembrane region" description="Helical" evidence="14">
    <location>
        <begin position="293"/>
        <end position="313"/>
    </location>
</feature>
<evidence type="ECO:0000259" key="16">
    <source>
        <dbReference type="PROSITE" id="PS50885"/>
    </source>
</evidence>
<keyword evidence="18" id="KW-1185">Reference proteome</keyword>
<keyword evidence="6" id="KW-0808">Transferase</keyword>
<evidence type="ECO:0000256" key="11">
    <source>
        <dbReference type="ARBA" id="ARBA00022989"/>
    </source>
</evidence>
<evidence type="ECO:0000313" key="17">
    <source>
        <dbReference type="EMBL" id="ENH98017.1"/>
    </source>
</evidence>
<dbReference type="PANTHER" id="PTHR34220">
    <property type="entry name" value="SENSOR HISTIDINE KINASE YPDA"/>
    <property type="match status" value="1"/>
</dbReference>
<proteinExistence type="predicted"/>
<dbReference type="CDD" id="cd18773">
    <property type="entry name" value="PDC1_HK_sensor"/>
    <property type="match status" value="1"/>
</dbReference>
<dbReference type="PANTHER" id="PTHR34220:SF7">
    <property type="entry name" value="SENSOR HISTIDINE KINASE YPDA"/>
    <property type="match status" value="1"/>
</dbReference>
<name>N4WPH9_9BACI</name>
<comment type="caution">
    <text evidence="17">The sequence shown here is derived from an EMBL/GenBank/DDBJ whole genome shotgun (WGS) entry which is preliminary data.</text>
</comment>
<dbReference type="Pfam" id="PF02518">
    <property type="entry name" value="HATPase_c"/>
    <property type="match status" value="1"/>
</dbReference>
<dbReference type="SUPFAM" id="SSF158472">
    <property type="entry name" value="HAMP domain-like"/>
    <property type="match status" value="1"/>
</dbReference>
<dbReference type="EC" id="2.7.13.3" evidence="3"/>
<dbReference type="GO" id="GO:0000155">
    <property type="term" value="F:phosphorelay sensor kinase activity"/>
    <property type="evidence" value="ECO:0007669"/>
    <property type="project" value="InterPro"/>
</dbReference>
<evidence type="ECO:0000313" key="18">
    <source>
        <dbReference type="Proteomes" id="UP000012283"/>
    </source>
</evidence>
<keyword evidence="7 14" id="KW-0812">Transmembrane</keyword>
<gene>
    <name evidence="17" type="ORF">J416_02199</name>
</gene>
<dbReference type="PATRIC" id="fig|1308866.3.peg.444"/>
<comment type="subcellular location">
    <subcellularLocation>
        <location evidence="2">Cell membrane</location>
        <topology evidence="2">Multi-pass membrane protein</topology>
    </subcellularLocation>
</comment>
<evidence type="ECO:0000256" key="13">
    <source>
        <dbReference type="ARBA" id="ARBA00023136"/>
    </source>
</evidence>
<dbReference type="Pfam" id="PF00672">
    <property type="entry name" value="HAMP"/>
    <property type="match status" value="1"/>
</dbReference>
<dbReference type="SMART" id="SM00387">
    <property type="entry name" value="HATPase_c"/>
    <property type="match status" value="1"/>
</dbReference>
<dbReference type="Gene3D" id="6.10.340.10">
    <property type="match status" value="1"/>
</dbReference>
<dbReference type="InterPro" id="IPR005467">
    <property type="entry name" value="His_kinase_dom"/>
</dbReference>
<feature type="domain" description="HAMP" evidence="16">
    <location>
        <begin position="315"/>
        <end position="367"/>
    </location>
</feature>
<dbReference type="SMART" id="SM00304">
    <property type="entry name" value="HAMP"/>
    <property type="match status" value="1"/>
</dbReference>
<evidence type="ECO:0000256" key="8">
    <source>
        <dbReference type="ARBA" id="ARBA00022741"/>
    </source>
</evidence>
<dbReference type="InterPro" id="IPR010559">
    <property type="entry name" value="Sig_transdc_His_kin_internal"/>
</dbReference>
<dbReference type="InterPro" id="IPR003594">
    <property type="entry name" value="HATPase_dom"/>
</dbReference>
<reference evidence="17 18" key="1">
    <citation type="submission" date="2013-03" db="EMBL/GenBank/DDBJ databases">
        <title>Draft genome sequence of Gracibacillus halophilus YIM-C55.5, a moderately halophilic and thermophilic organism from the Xiaochaidamu salt lake.</title>
        <authorList>
            <person name="Sugumar T."/>
            <person name="Polireddy D.R."/>
            <person name="Antony A."/>
            <person name="Madhava Y.R."/>
            <person name="Sivakumar N."/>
        </authorList>
    </citation>
    <scope>NUCLEOTIDE SEQUENCE [LARGE SCALE GENOMIC DNA]</scope>
    <source>
        <strain evidence="17 18">YIM-C55.5</strain>
    </source>
</reference>
<dbReference type="EMBL" id="APML01000007">
    <property type="protein sequence ID" value="ENH98017.1"/>
    <property type="molecule type" value="Genomic_DNA"/>
</dbReference>
<evidence type="ECO:0000256" key="2">
    <source>
        <dbReference type="ARBA" id="ARBA00004651"/>
    </source>
</evidence>
<keyword evidence="4" id="KW-1003">Cell membrane</keyword>
<evidence type="ECO:0000256" key="14">
    <source>
        <dbReference type="SAM" id="Phobius"/>
    </source>
</evidence>
<accession>N4WPH9</accession>
<dbReference type="Gene3D" id="3.30.450.20">
    <property type="entry name" value="PAS domain"/>
    <property type="match status" value="1"/>
</dbReference>
<keyword evidence="5" id="KW-0597">Phosphoprotein</keyword>
<dbReference type="Gene3D" id="3.30.565.10">
    <property type="entry name" value="Histidine kinase-like ATPase, C-terminal domain"/>
    <property type="match status" value="1"/>
</dbReference>
<keyword evidence="10" id="KW-0067">ATP-binding</keyword>